<feature type="transmembrane region" description="Helical" evidence="6">
    <location>
        <begin position="330"/>
        <end position="357"/>
    </location>
</feature>
<dbReference type="Proteomes" id="UP000247811">
    <property type="component" value="Unassembled WGS sequence"/>
</dbReference>
<dbReference type="GO" id="GO:0022857">
    <property type="term" value="F:transmembrane transporter activity"/>
    <property type="evidence" value="ECO:0007669"/>
    <property type="project" value="InterPro"/>
</dbReference>
<keyword evidence="3 6" id="KW-0812">Transmembrane</keyword>
<dbReference type="SUPFAM" id="SSF103473">
    <property type="entry name" value="MFS general substrate transporter"/>
    <property type="match status" value="1"/>
</dbReference>
<feature type="domain" description="Major facilitator superfamily (MFS) profile" evidence="7">
    <location>
        <begin position="14"/>
        <end position="392"/>
    </location>
</feature>
<proteinExistence type="predicted"/>
<protein>
    <submittedName>
        <fullName evidence="8">Putative MFS family arabinose efflux permease</fullName>
    </submittedName>
</protein>
<dbReference type="AlphaFoldDB" id="A0A318H4G8"/>
<name>A0A318H4G8_9BURK</name>
<evidence type="ECO:0000256" key="6">
    <source>
        <dbReference type="SAM" id="Phobius"/>
    </source>
</evidence>
<dbReference type="OrthoDB" id="7029536at2"/>
<dbReference type="PROSITE" id="PS50850">
    <property type="entry name" value="MFS"/>
    <property type="match status" value="1"/>
</dbReference>
<keyword evidence="4 6" id="KW-1133">Transmembrane helix</keyword>
<reference evidence="8 9" key="1">
    <citation type="submission" date="2018-05" db="EMBL/GenBank/DDBJ databases">
        <title>Genomic Encyclopedia of Type Strains, Phase IV (KMG-IV): sequencing the most valuable type-strain genomes for metagenomic binning, comparative biology and taxonomic classification.</title>
        <authorList>
            <person name="Goeker M."/>
        </authorList>
    </citation>
    <scope>NUCLEOTIDE SEQUENCE [LARGE SCALE GENOMIC DNA]</scope>
    <source>
        <strain evidence="8 9">DSM 566</strain>
    </source>
</reference>
<sequence length="396" mass="41116">MSAGTAAAASPLACRAALLSGNFAIGCGVMVVAGSLNDLVRSLGIPVALGGQLISAGAATMCFGAPLLAALLGRFDRRRLLTWTLLAYALGHLLCAFAPDFATLLPLRALATLGAAVFTPQAAATIGHMAEPGQRGKAITTVFLGWSLAAVLGMPMHSYIGETLGWRWAFGLVTLLSVVAATWVWRVIPDGVKPPQVSRAQWRGALTHPVLMATVAVTALAGAGQFTVFSYLAPYYRQVLGASAVEVSLLFMWFGAFGLLGNVLLSRHVDRFGAARLVGWSLAGMAVSLLLWPLGRQVATLALVLLPWALAGFASNSGQQARLGLSAPALAPALMAMNTSAIYLGQAVGAVSGGLLLGSPAEPDPFARLHWAGLGWMLLALAISTWAARRQRSGPV</sequence>
<feature type="transmembrane region" description="Helical" evidence="6">
    <location>
        <begin position="209"/>
        <end position="233"/>
    </location>
</feature>
<accession>A0A318H4G8</accession>
<keyword evidence="5 6" id="KW-0472">Membrane</keyword>
<dbReference type="PANTHER" id="PTHR43124:SF10">
    <property type="entry name" value="PURINE EFFLUX PUMP PBUE"/>
    <property type="match status" value="1"/>
</dbReference>
<feature type="transmembrane region" description="Helical" evidence="6">
    <location>
        <begin position="300"/>
        <end position="318"/>
    </location>
</feature>
<evidence type="ECO:0000256" key="4">
    <source>
        <dbReference type="ARBA" id="ARBA00022989"/>
    </source>
</evidence>
<feature type="transmembrane region" description="Helical" evidence="6">
    <location>
        <begin position="239"/>
        <end position="265"/>
    </location>
</feature>
<comment type="subcellular location">
    <subcellularLocation>
        <location evidence="1">Cell membrane</location>
        <topology evidence="1">Multi-pass membrane protein</topology>
    </subcellularLocation>
</comment>
<evidence type="ECO:0000313" key="9">
    <source>
        <dbReference type="Proteomes" id="UP000247811"/>
    </source>
</evidence>
<evidence type="ECO:0000256" key="5">
    <source>
        <dbReference type="ARBA" id="ARBA00023136"/>
    </source>
</evidence>
<dbReference type="Gene3D" id="1.20.1250.20">
    <property type="entry name" value="MFS general substrate transporter like domains"/>
    <property type="match status" value="1"/>
</dbReference>
<dbReference type="GO" id="GO:0005886">
    <property type="term" value="C:plasma membrane"/>
    <property type="evidence" value="ECO:0007669"/>
    <property type="project" value="UniProtKB-SubCell"/>
</dbReference>
<evidence type="ECO:0000256" key="2">
    <source>
        <dbReference type="ARBA" id="ARBA00022475"/>
    </source>
</evidence>
<dbReference type="EMBL" id="QJJS01000003">
    <property type="protein sequence ID" value="PXW98051.1"/>
    <property type="molecule type" value="Genomic_DNA"/>
</dbReference>
<keyword evidence="2" id="KW-1003">Cell membrane</keyword>
<dbReference type="PANTHER" id="PTHR43124">
    <property type="entry name" value="PURINE EFFLUX PUMP PBUE"/>
    <property type="match status" value="1"/>
</dbReference>
<organism evidence="8 9">
    <name type="scientific">Sphaerotilus hippei</name>
    <dbReference type="NCBI Taxonomy" id="744406"/>
    <lineage>
        <taxon>Bacteria</taxon>
        <taxon>Pseudomonadati</taxon>
        <taxon>Pseudomonadota</taxon>
        <taxon>Betaproteobacteria</taxon>
        <taxon>Burkholderiales</taxon>
        <taxon>Sphaerotilaceae</taxon>
        <taxon>Sphaerotilus</taxon>
    </lineage>
</organism>
<feature type="transmembrane region" description="Helical" evidence="6">
    <location>
        <begin position="166"/>
        <end position="188"/>
    </location>
</feature>
<feature type="transmembrane region" description="Helical" evidence="6">
    <location>
        <begin position="105"/>
        <end position="126"/>
    </location>
</feature>
<dbReference type="CDD" id="cd17324">
    <property type="entry name" value="MFS_NepI_like"/>
    <property type="match status" value="1"/>
</dbReference>
<feature type="transmembrane region" description="Helical" evidence="6">
    <location>
        <begin position="277"/>
        <end position="294"/>
    </location>
</feature>
<dbReference type="InterPro" id="IPR020846">
    <property type="entry name" value="MFS_dom"/>
</dbReference>
<dbReference type="InterPro" id="IPR011701">
    <property type="entry name" value="MFS"/>
</dbReference>
<keyword evidence="9" id="KW-1185">Reference proteome</keyword>
<dbReference type="Pfam" id="PF07690">
    <property type="entry name" value="MFS_1"/>
    <property type="match status" value="1"/>
</dbReference>
<dbReference type="RefSeq" id="WP_110399622.1">
    <property type="nucleotide sequence ID" value="NZ_QJJS01000003.1"/>
</dbReference>
<feature type="transmembrane region" description="Helical" evidence="6">
    <location>
        <begin position="138"/>
        <end position="160"/>
    </location>
</feature>
<evidence type="ECO:0000256" key="3">
    <source>
        <dbReference type="ARBA" id="ARBA00022692"/>
    </source>
</evidence>
<feature type="transmembrane region" description="Helical" evidence="6">
    <location>
        <begin position="369"/>
        <end position="388"/>
    </location>
</feature>
<feature type="transmembrane region" description="Helical" evidence="6">
    <location>
        <begin position="12"/>
        <end position="33"/>
    </location>
</feature>
<dbReference type="InterPro" id="IPR036259">
    <property type="entry name" value="MFS_trans_sf"/>
</dbReference>
<evidence type="ECO:0000259" key="7">
    <source>
        <dbReference type="PROSITE" id="PS50850"/>
    </source>
</evidence>
<evidence type="ECO:0000313" key="8">
    <source>
        <dbReference type="EMBL" id="PXW98051.1"/>
    </source>
</evidence>
<feature type="transmembrane region" description="Helical" evidence="6">
    <location>
        <begin position="80"/>
        <end position="99"/>
    </location>
</feature>
<dbReference type="InterPro" id="IPR050189">
    <property type="entry name" value="MFS_Efflux_Transporters"/>
</dbReference>
<feature type="transmembrane region" description="Helical" evidence="6">
    <location>
        <begin position="53"/>
        <end position="73"/>
    </location>
</feature>
<gene>
    <name evidence="8" type="ORF">C7444_103144</name>
</gene>
<evidence type="ECO:0000256" key="1">
    <source>
        <dbReference type="ARBA" id="ARBA00004651"/>
    </source>
</evidence>
<comment type="caution">
    <text evidence="8">The sequence shown here is derived from an EMBL/GenBank/DDBJ whole genome shotgun (WGS) entry which is preliminary data.</text>
</comment>